<accession>A0AAW1HJK3</accession>
<dbReference type="EMBL" id="JBDFQZ010000011">
    <property type="protein sequence ID" value="KAK9676583.1"/>
    <property type="molecule type" value="Genomic_DNA"/>
</dbReference>
<evidence type="ECO:0000256" key="3">
    <source>
        <dbReference type="ARBA" id="ARBA00023315"/>
    </source>
</evidence>
<dbReference type="Pfam" id="PF02458">
    <property type="entry name" value="Transferase"/>
    <property type="match status" value="1"/>
</dbReference>
<organism evidence="4 5">
    <name type="scientific">Saponaria officinalis</name>
    <name type="common">Common soapwort</name>
    <name type="synonym">Lychnis saponaria</name>
    <dbReference type="NCBI Taxonomy" id="3572"/>
    <lineage>
        <taxon>Eukaryota</taxon>
        <taxon>Viridiplantae</taxon>
        <taxon>Streptophyta</taxon>
        <taxon>Embryophyta</taxon>
        <taxon>Tracheophyta</taxon>
        <taxon>Spermatophyta</taxon>
        <taxon>Magnoliopsida</taxon>
        <taxon>eudicotyledons</taxon>
        <taxon>Gunneridae</taxon>
        <taxon>Pentapetalae</taxon>
        <taxon>Caryophyllales</taxon>
        <taxon>Caryophyllaceae</taxon>
        <taxon>Caryophylleae</taxon>
        <taxon>Saponaria</taxon>
    </lineage>
</organism>
<comment type="caution">
    <text evidence="4">The sequence shown here is derived from an EMBL/GenBank/DDBJ whole genome shotgun (WGS) entry which is preliminary data.</text>
</comment>
<dbReference type="PANTHER" id="PTHR31623">
    <property type="entry name" value="F21J9.9"/>
    <property type="match status" value="1"/>
</dbReference>
<sequence length="393" mass="44496">MGFRRHPTPTHLRYLKASLFDHVNTPVLMPIIFFYSKLHTVSTSTVLDRLKNSLPDTLSMFYPLAGRFHDMNYLDCNDMGVPYIEAKVPSIYLSEVVHKADVSLLDELLPSHGKDHGGYDKLLLAIQVNTLACAMFLKTWASFATGGAQSRLPRPFFEIWKHFPPCPPKLSSNTNIANEELDTDLIKIRPITEWFMFSKAACNAIRHTFLPDYNNQNRPSLTQGRAGPALTMVLSAFIWSRVKLACTSISSDNKSLPHEVYHAINLRPQVKTLPESYYYFGNMSVNAIAKPRLQNGKENLRYIVEHYERKSREEIVSLGFSSLRSLPMYEADFGWGILIMIPGGASSEDTCHTCLYQLDNLSPDHMARLQVDQEFMSFVSKCPTLGTFATSNL</sequence>
<evidence type="ECO:0000256" key="1">
    <source>
        <dbReference type="ARBA" id="ARBA00009861"/>
    </source>
</evidence>
<evidence type="ECO:0000256" key="2">
    <source>
        <dbReference type="ARBA" id="ARBA00022679"/>
    </source>
</evidence>
<name>A0AAW1HJK3_SAPOF</name>
<dbReference type="InterPro" id="IPR023213">
    <property type="entry name" value="CAT-like_dom_sf"/>
</dbReference>
<reference evidence="4" key="1">
    <citation type="submission" date="2024-03" db="EMBL/GenBank/DDBJ databases">
        <title>WGS assembly of Saponaria officinalis var. Norfolk2.</title>
        <authorList>
            <person name="Jenkins J."/>
            <person name="Shu S."/>
            <person name="Grimwood J."/>
            <person name="Barry K."/>
            <person name="Goodstein D."/>
            <person name="Schmutz J."/>
            <person name="Leebens-Mack J."/>
            <person name="Osbourn A."/>
        </authorList>
    </citation>
    <scope>NUCLEOTIDE SEQUENCE [LARGE SCALE GENOMIC DNA]</scope>
    <source>
        <strain evidence="4">JIC</strain>
    </source>
</reference>
<proteinExistence type="inferred from homology"/>
<evidence type="ECO:0000313" key="4">
    <source>
        <dbReference type="EMBL" id="KAK9676583.1"/>
    </source>
</evidence>
<keyword evidence="5" id="KW-1185">Reference proteome</keyword>
<protein>
    <submittedName>
        <fullName evidence="4">Uncharacterized protein</fullName>
    </submittedName>
</protein>
<dbReference type="Gene3D" id="3.30.559.10">
    <property type="entry name" value="Chloramphenicol acetyltransferase-like domain"/>
    <property type="match status" value="2"/>
</dbReference>
<keyword evidence="3" id="KW-0012">Acyltransferase</keyword>
<comment type="similarity">
    <text evidence="1">Belongs to the plant acyltransferase family.</text>
</comment>
<keyword evidence="2" id="KW-0808">Transferase</keyword>
<dbReference type="GO" id="GO:0016746">
    <property type="term" value="F:acyltransferase activity"/>
    <property type="evidence" value="ECO:0007669"/>
    <property type="project" value="UniProtKB-KW"/>
</dbReference>
<evidence type="ECO:0000313" key="5">
    <source>
        <dbReference type="Proteomes" id="UP001443914"/>
    </source>
</evidence>
<dbReference type="AlphaFoldDB" id="A0AAW1HJK3"/>
<dbReference type="PANTHER" id="PTHR31623:SF17">
    <property type="entry name" value="F21J9.9"/>
    <property type="match status" value="1"/>
</dbReference>
<gene>
    <name evidence="4" type="ORF">RND81_11G087000</name>
</gene>
<dbReference type="Proteomes" id="UP001443914">
    <property type="component" value="Unassembled WGS sequence"/>
</dbReference>